<feature type="compositionally biased region" description="Basic and acidic residues" evidence="1">
    <location>
        <begin position="84"/>
        <end position="100"/>
    </location>
</feature>
<keyword evidence="3" id="KW-1185">Reference proteome</keyword>
<comment type="caution">
    <text evidence="2">The sequence shown here is derived from an EMBL/GenBank/DDBJ whole genome shotgun (WGS) entry which is preliminary data.</text>
</comment>
<sequence>AVAGVIIDADSDGKHCPKSNHDLESEMCIPITAEAKLEEQEASALIWQHESAKDQLEIDMEKTKPEAVESTKAAPAEASSTVKRKLEELKAKPQSSEHARALNSAL</sequence>
<evidence type="ECO:0000313" key="3">
    <source>
        <dbReference type="Proteomes" id="UP001642484"/>
    </source>
</evidence>
<feature type="non-terminal residue" evidence="2">
    <location>
        <position position="1"/>
    </location>
</feature>
<name>A0ABP0PRW7_9DINO</name>
<feature type="region of interest" description="Disordered" evidence="1">
    <location>
        <begin position="56"/>
        <end position="106"/>
    </location>
</feature>
<feature type="non-terminal residue" evidence="2">
    <location>
        <position position="106"/>
    </location>
</feature>
<proteinExistence type="predicted"/>
<feature type="compositionally biased region" description="Basic and acidic residues" evidence="1">
    <location>
        <begin position="11"/>
        <end position="20"/>
    </location>
</feature>
<feature type="compositionally biased region" description="Basic and acidic residues" evidence="1">
    <location>
        <begin position="56"/>
        <end position="69"/>
    </location>
</feature>
<reference evidence="2 3" key="1">
    <citation type="submission" date="2024-02" db="EMBL/GenBank/DDBJ databases">
        <authorList>
            <person name="Chen Y."/>
            <person name="Shah S."/>
            <person name="Dougan E. K."/>
            <person name="Thang M."/>
            <person name="Chan C."/>
        </authorList>
    </citation>
    <scope>NUCLEOTIDE SEQUENCE [LARGE SCALE GENOMIC DNA]</scope>
</reference>
<accession>A0ABP0PRW7</accession>
<evidence type="ECO:0000313" key="2">
    <source>
        <dbReference type="EMBL" id="CAK9078276.1"/>
    </source>
</evidence>
<evidence type="ECO:0000256" key="1">
    <source>
        <dbReference type="SAM" id="MobiDB-lite"/>
    </source>
</evidence>
<gene>
    <name evidence="2" type="ORF">CCMP2556_LOCUS38576</name>
</gene>
<dbReference type="EMBL" id="CAXAMN010023536">
    <property type="protein sequence ID" value="CAK9078276.1"/>
    <property type="molecule type" value="Genomic_DNA"/>
</dbReference>
<organism evidence="2 3">
    <name type="scientific">Durusdinium trenchii</name>
    <dbReference type="NCBI Taxonomy" id="1381693"/>
    <lineage>
        <taxon>Eukaryota</taxon>
        <taxon>Sar</taxon>
        <taxon>Alveolata</taxon>
        <taxon>Dinophyceae</taxon>
        <taxon>Suessiales</taxon>
        <taxon>Symbiodiniaceae</taxon>
        <taxon>Durusdinium</taxon>
    </lineage>
</organism>
<protein>
    <submittedName>
        <fullName evidence="2">Uncharacterized protein</fullName>
    </submittedName>
</protein>
<dbReference type="Proteomes" id="UP001642484">
    <property type="component" value="Unassembled WGS sequence"/>
</dbReference>
<feature type="region of interest" description="Disordered" evidence="1">
    <location>
        <begin position="1"/>
        <end position="20"/>
    </location>
</feature>